<comment type="caution">
    <text evidence="3">The sequence shown here is derived from an EMBL/GenBank/DDBJ whole genome shotgun (WGS) entry which is preliminary data.</text>
</comment>
<dbReference type="GO" id="GO:0008233">
    <property type="term" value="F:peptidase activity"/>
    <property type="evidence" value="ECO:0007669"/>
    <property type="project" value="UniProtKB-KW"/>
</dbReference>
<keyword evidence="3" id="KW-0645">Protease</keyword>
<proteinExistence type="predicted"/>
<evidence type="ECO:0000256" key="1">
    <source>
        <dbReference type="PROSITE-ProRule" id="PRU01251"/>
    </source>
</evidence>
<dbReference type="EMBL" id="JAZGQL010000008">
    <property type="protein sequence ID" value="MEE6307855.1"/>
    <property type="molecule type" value="Genomic_DNA"/>
</dbReference>
<sequence>MFERFTENARRTVSAAVRIAAETGVTRAGPEHLLLGLADGAPGTGARILAEYGVTAAVLRTATARPAARRRLTDEEICALRAVDTDVDEVFRRIEQEFGPVAVLRQPEPPEPPERRDRRGWLVRPLDARARKVLELCLRETVDLRHREISSGHLLLALLRHDLRGPVSNTLARHGVTYPDARRRLIRTLRRAT</sequence>
<dbReference type="RefSeq" id="WP_331208139.1">
    <property type="nucleotide sequence ID" value="NZ_JAZGQL010000008.1"/>
</dbReference>
<keyword evidence="1" id="KW-0677">Repeat</keyword>
<name>A0ABU7SD31_9ACTN</name>
<evidence type="ECO:0000259" key="2">
    <source>
        <dbReference type="PROSITE" id="PS51903"/>
    </source>
</evidence>
<accession>A0ABU7SD31</accession>
<dbReference type="Gene3D" id="1.10.1780.10">
    <property type="entry name" value="Clp, N-terminal domain"/>
    <property type="match status" value="2"/>
</dbReference>
<evidence type="ECO:0000313" key="4">
    <source>
        <dbReference type="Proteomes" id="UP001339911"/>
    </source>
</evidence>
<dbReference type="InterPro" id="IPR036628">
    <property type="entry name" value="Clp_N_dom_sf"/>
</dbReference>
<dbReference type="PROSITE" id="PS51903">
    <property type="entry name" value="CLP_R"/>
    <property type="match status" value="1"/>
</dbReference>
<dbReference type="Pfam" id="PF02861">
    <property type="entry name" value="Clp_N"/>
    <property type="match status" value="2"/>
</dbReference>
<organism evidence="3 4">
    <name type="scientific">Plantactinospora veratri</name>
    <dbReference type="NCBI Taxonomy" id="1436122"/>
    <lineage>
        <taxon>Bacteria</taxon>
        <taxon>Bacillati</taxon>
        <taxon>Actinomycetota</taxon>
        <taxon>Actinomycetes</taxon>
        <taxon>Micromonosporales</taxon>
        <taxon>Micromonosporaceae</taxon>
        <taxon>Plantactinospora</taxon>
    </lineage>
</organism>
<feature type="domain" description="Clp R" evidence="2">
    <location>
        <begin position="2"/>
        <end position="192"/>
    </location>
</feature>
<dbReference type="InterPro" id="IPR004176">
    <property type="entry name" value="Clp_R_N"/>
</dbReference>
<dbReference type="SUPFAM" id="SSF81923">
    <property type="entry name" value="Double Clp-N motif"/>
    <property type="match status" value="2"/>
</dbReference>
<protein>
    <submittedName>
        <fullName evidence="3">Clp protease N-terminal domain-containing protein</fullName>
    </submittedName>
</protein>
<reference evidence="3 4" key="1">
    <citation type="submission" date="2024-01" db="EMBL/GenBank/DDBJ databases">
        <title>Genome insights into Plantactinospora veratri sp. nov.</title>
        <authorList>
            <person name="Wang L."/>
        </authorList>
    </citation>
    <scope>NUCLEOTIDE SEQUENCE [LARGE SCALE GENOMIC DNA]</scope>
    <source>
        <strain evidence="3 4">NEAU-FHS4</strain>
    </source>
</reference>
<dbReference type="Proteomes" id="UP001339911">
    <property type="component" value="Unassembled WGS sequence"/>
</dbReference>
<keyword evidence="4" id="KW-1185">Reference proteome</keyword>
<evidence type="ECO:0000313" key="3">
    <source>
        <dbReference type="EMBL" id="MEE6307855.1"/>
    </source>
</evidence>
<keyword evidence="3" id="KW-0378">Hydrolase</keyword>
<dbReference type="GO" id="GO:0006508">
    <property type="term" value="P:proteolysis"/>
    <property type="evidence" value="ECO:0007669"/>
    <property type="project" value="UniProtKB-KW"/>
</dbReference>
<gene>
    <name evidence="3" type="ORF">V1634_13585</name>
</gene>